<dbReference type="InterPro" id="IPR050086">
    <property type="entry name" value="MetN_ABC_transporter-like"/>
</dbReference>
<dbReference type="SUPFAM" id="SSF52540">
    <property type="entry name" value="P-loop containing nucleoside triphosphate hydrolases"/>
    <property type="match status" value="1"/>
</dbReference>
<evidence type="ECO:0000313" key="9">
    <source>
        <dbReference type="EMBL" id="QND61731.1"/>
    </source>
</evidence>
<evidence type="ECO:0000259" key="8">
    <source>
        <dbReference type="PROSITE" id="PS50893"/>
    </source>
</evidence>
<proteinExistence type="inferred from homology"/>
<evidence type="ECO:0000256" key="7">
    <source>
        <dbReference type="ARBA" id="ARBA00023136"/>
    </source>
</evidence>
<dbReference type="PANTHER" id="PTHR43166:SF35">
    <property type="entry name" value="L-CYSTINE IMPORT ATP-BINDING PROTEIN TCYN"/>
    <property type="match status" value="1"/>
</dbReference>
<dbReference type="GO" id="GO:0015424">
    <property type="term" value="F:ABC-type amino acid transporter activity"/>
    <property type="evidence" value="ECO:0007669"/>
    <property type="project" value="InterPro"/>
</dbReference>
<dbReference type="InterPro" id="IPR003593">
    <property type="entry name" value="AAA+_ATPase"/>
</dbReference>
<sequence length="300" mass="33419">MRPWLAAVRSFLPSSGKARLPNRLARIACTAQDVSLASFDLDKSGCDDVAALRVEGLEKSFGNYPLLRGVTLTAHRHEVICILGSSSSGKSTLLRCLNLLEVPNRGRMWALGERLKLREAANGRSGAILDRRQVQRVRASLGMVFQSFNLWPHRTILENVAEGPTHVLRQPRREAIGVAEHYLAKVGLADRRHHYPRHLSGGQQQRVGIARALAMEPAVLLFDEPTSALDPELTGEVLKVIRSLAEEGRTMLLVTHELAFAVSTRTAFMHDGKIEEEGPSRELFLEPASERLRQFLQSHY</sequence>
<keyword evidence="6 9" id="KW-0067">ATP-binding</keyword>
<evidence type="ECO:0000256" key="5">
    <source>
        <dbReference type="ARBA" id="ARBA00022741"/>
    </source>
</evidence>
<evidence type="ECO:0000256" key="3">
    <source>
        <dbReference type="ARBA" id="ARBA00022448"/>
    </source>
</evidence>
<dbReference type="SMART" id="SM00382">
    <property type="entry name" value="AAA"/>
    <property type="match status" value="1"/>
</dbReference>
<evidence type="ECO:0000256" key="2">
    <source>
        <dbReference type="ARBA" id="ARBA00005417"/>
    </source>
</evidence>
<evidence type="ECO:0000256" key="1">
    <source>
        <dbReference type="ARBA" id="ARBA00004202"/>
    </source>
</evidence>
<dbReference type="AlphaFoldDB" id="A0A7G6T4P9"/>
<dbReference type="InterPro" id="IPR027417">
    <property type="entry name" value="P-loop_NTPase"/>
</dbReference>
<dbReference type="GO" id="GO:0005524">
    <property type="term" value="F:ATP binding"/>
    <property type="evidence" value="ECO:0007669"/>
    <property type="project" value="UniProtKB-KW"/>
</dbReference>
<feature type="domain" description="ABC transporter" evidence="8">
    <location>
        <begin position="52"/>
        <end position="296"/>
    </location>
</feature>
<dbReference type="PROSITE" id="PS50893">
    <property type="entry name" value="ABC_TRANSPORTER_2"/>
    <property type="match status" value="1"/>
</dbReference>
<name>A0A7G6T4P9_9HYPH</name>
<evidence type="ECO:0000256" key="4">
    <source>
        <dbReference type="ARBA" id="ARBA00022475"/>
    </source>
</evidence>
<reference evidence="9" key="1">
    <citation type="journal article" date="2020" name="Mol. Plant Microbe Interact.">
        <title>Complete genome sequences of four natural Pseudomonas isolates that catabolize a wide range of aromatic compounds relevant to lignin valorization.</title>
        <authorList>
            <person name="Hatmaker E.A."/>
            <person name="Presle G."/>
            <person name="Cannon O."/>
            <person name="Guss A.M."/>
            <person name="Elkins J.G."/>
        </authorList>
    </citation>
    <scope>NUCLEOTIDE SEQUENCE</scope>
    <source>
        <strain evidence="9">583</strain>
        <plasmid evidence="9">p_2</plasmid>
    </source>
</reference>
<dbReference type="GO" id="GO:0016887">
    <property type="term" value="F:ATP hydrolysis activity"/>
    <property type="evidence" value="ECO:0007669"/>
    <property type="project" value="InterPro"/>
</dbReference>
<dbReference type="InterPro" id="IPR017871">
    <property type="entry name" value="ABC_transporter-like_CS"/>
</dbReference>
<dbReference type="GO" id="GO:0005886">
    <property type="term" value="C:plasma membrane"/>
    <property type="evidence" value="ECO:0007669"/>
    <property type="project" value="UniProtKB-SubCell"/>
</dbReference>
<accession>A0A7G6T4P9</accession>
<dbReference type="InterPro" id="IPR030679">
    <property type="entry name" value="ABC_ATPase_HisP-typ"/>
</dbReference>
<dbReference type="EMBL" id="CP050297">
    <property type="protein sequence ID" value="QND61731.1"/>
    <property type="molecule type" value="Genomic_DNA"/>
</dbReference>
<keyword evidence="4" id="KW-1003">Cell membrane</keyword>
<keyword evidence="3" id="KW-0813">Transport</keyword>
<dbReference type="PIRSF" id="PIRSF039085">
    <property type="entry name" value="ABC_ATPase_HisP"/>
    <property type="match status" value="1"/>
</dbReference>
<keyword evidence="9" id="KW-0614">Plasmid</keyword>
<geneLocation type="plasmid" evidence="9 10">
    <name>p_2</name>
</geneLocation>
<evidence type="ECO:0000313" key="10">
    <source>
        <dbReference type="Proteomes" id="UP000515465"/>
    </source>
</evidence>
<evidence type="ECO:0000256" key="6">
    <source>
        <dbReference type="ARBA" id="ARBA00022840"/>
    </source>
</evidence>
<keyword evidence="5" id="KW-0547">Nucleotide-binding</keyword>
<dbReference type="Proteomes" id="UP000515465">
    <property type="component" value="Plasmid p_2"/>
</dbReference>
<dbReference type="PANTHER" id="PTHR43166">
    <property type="entry name" value="AMINO ACID IMPORT ATP-BINDING PROTEIN"/>
    <property type="match status" value="1"/>
</dbReference>
<comment type="similarity">
    <text evidence="2">Belongs to the ABC transporter superfamily.</text>
</comment>
<dbReference type="InterPro" id="IPR003439">
    <property type="entry name" value="ABC_transporter-like_ATP-bd"/>
</dbReference>
<protein>
    <submittedName>
        <fullName evidence="9">ATP-binding cassette domain-containing protein</fullName>
    </submittedName>
</protein>
<dbReference type="Pfam" id="PF00005">
    <property type="entry name" value="ABC_tran"/>
    <property type="match status" value="1"/>
</dbReference>
<organism evidence="9 10">
    <name type="scientific">Mesorhizobium huakuii</name>
    <dbReference type="NCBI Taxonomy" id="28104"/>
    <lineage>
        <taxon>Bacteria</taxon>
        <taxon>Pseudomonadati</taxon>
        <taxon>Pseudomonadota</taxon>
        <taxon>Alphaproteobacteria</taxon>
        <taxon>Hyphomicrobiales</taxon>
        <taxon>Phyllobacteriaceae</taxon>
        <taxon>Mesorhizobium</taxon>
    </lineage>
</organism>
<comment type="subcellular location">
    <subcellularLocation>
        <location evidence="1">Cell membrane</location>
        <topology evidence="1">Peripheral membrane protein</topology>
    </subcellularLocation>
</comment>
<dbReference type="PROSITE" id="PS00211">
    <property type="entry name" value="ABC_TRANSPORTER_1"/>
    <property type="match status" value="1"/>
</dbReference>
<gene>
    <name evidence="9" type="ORF">HB778_35415</name>
</gene>
<dbReference type="Gene3D" id="3.40.50.300">
    <property type="entry name" value="P-loop containing nucleotide triphosphate hydrolases"/>
    <property type="match status" value="1"/>
</dbReference>
<keyword evidence="7" id="KW-0472">Membrane</keyword>